<keyword evidence="2" id="KW-0614">Plasmid</keyword>
<geneLocation type="plasmid" evidence="2 3">
    <name>unnamed</name>
</geneLocation>
<evidence type="ECO:0008006" key="4">
    <source>
        <dbReference type="Google" id="ProtNLM"/>
    </source>
</evidence>
<evidence type="ECO:0000256" key="1">
    <source>
        <dbReference type="SAM" id="Phobius"/>
    </source>
</evidence>
<feature type="transmembrane region" description="Helical" evidence="1">
    <location>
        <begin position="52"/>
        <end position="69"/>
    </location>
</feature>
<reference evidence="2 3" key="1">
    <citation type="submission" date="2019-07" db="EMBL/GenBank/DDBJ databases">
        <title>Gastrointestinal microbiota of Peromyscus leucopus, the white-footed mouse.</title>
        <authorList>
            <person name="Milovic A."/>
            <person name="Bassam K."/>
            <person name="Barbour A.G."/>
        </authorList>
    </citation>
    <scope>NUCLEOTIDE SEQUENCE [LARGE SCALE GENOMIC DNA]</scope>
    <source>
        <strain evidence="2 3">LL7</strain>
        <plasmid evidence="2 3">unnamed</plasmid>
    </source>
</reference>
<dbReference type="Proteomes" id="UP000316394">
    <property type="component" value="Plasmid unnamed"/>
</dbReference>
<dbReference type="AlphaFoldDB" id="A0A517D887"/>
<feature type="transmembrane region" description="Helical" evidence="1">
    <location>
        <begin position="75"/>
        <end position="93"/>
    </location>
</feature>
<keyword evidence="1" id="KW-0472">Membrane</keyword>
<dbReference type="RefSeq" id="WP_144227827.1">
    <property type="nucleotide sequence ID" value="NZ_CP041677.1"/>
</dbReference>
<feature type="transmembrane region" description="Helical" evidence="1">
    <location>
        <begin position="12"/>
        <end position="32"/>
    </location>
</feature>
<accession>A0A517D887</accession>
<keyword evidence="1" id="KW-1133">Transmembrane helix</keyword>
<sequence length="139" mass="15794">MSTHVIQLNYWSNWACAIALWFNLAWLLEMCLNGLIQRKELSAYVQKSNWKTPLIISMILGITALVVVYLPGLGITSYVIAIFALAVQAFFMSDYRKTLVLEIQDSWYLTSTRISFWITVLSALVTLVFAISTIAVTDY</sequence>
<evidence type="ECO:0000313" key="2">
    <source>
        <dbReference type="EMBL" id="QDR73572.1"/>
    </source>
</evidence>
<keyword evidence="1" id="KW-0812">Transmembrane</keyword>
<feature type="transmembrane region" description="Helical" evidence="1">
    <location>
        <begin position="114"/>
        <end position="136"/>
    </location>
</feature>
<dbReference type="EMBL" id="CP041677">
    <property type="protein sequence ID" value="QDR73572.1"/>
    <property type="molecule type" value="Genomic_DNA"/>
</dbReference>
<proteinExistence type="predicted"/>
<name>A0A517D887_LIMRT</name>
<gene>
    <name evidence="2" type="ORF">FOD75_10760</name>
</gene>
<evidence type="ECO:0000313" key="3">
    <source>
        <dbReference type="Proteomes" id="UP000316394"/>
    </source>
</evidence>
<organism evidence="2 3">
    <name type="scientific">Limosilactobacillus reuteri</name>
    <name type="common">Lactobacillus reuteri</name>
    <dbReference type="NCBI Taxonomy" id="1598"/>
    <lineage>
        <taxon>Bacteria</taxon>
        <taxon>Bacillati</taxon>
        <taxon>Bacillota</taxon>
        <taxon>Bacilli</taxon>
        <taxon>Lactobacillales</taxon>
        <taxon>Lactobacillaceae</taxon>
        <taxon>Limosilactobacillus</taxon>
    </lineage>
</organism>
<protein>
    <recommendedName>
        <fullName evidence="4">DUF2269 family protein</fullName>
    </recommendedName>
</protein>